<sequence length="194" mass="22047">MIMEVVPFVPTTTIPPRLTLTAPTTEENSLLTNASLASTKTLNILPWANILKTDSQIDQLKSSEKPLEDKLKLREIELDRIVGIVDVAKSKKEKTKKEVAKLKLKLMELQSIMATEDWIIKDLKIDCAVNYIEGYEDFKDRLMRNFLIQTLTLLCLIYLKKIAKDDRERQVAGIELCTSDPDSSTVPTVPKRTE</sequence>
<name>A0ABC8SVE6_9AQUA</name>
<organism evidence="2 3">
    <name type="scientific">Ilex paraguariensis</name>
    <name type="common">yerba mate</name>
    <dbReference type="NCBI Taxonomy" id="185542"/>
    <lineage>
        <taxon>Eukaryota</taxon>
        <taxon>Viridiplantae</taxon>
        <taxon>Streptophyta</taxon>
        <taxon>Embryophyta</taxon>
        <taxon>Tracheophyta</taxon>
        <taxon>Spermatophyta</taxon>
        <taxon>Magnoliopsida</taxon>
        <taxon>eudicotyledons</taxon>
        <taxon>Gunneridae</taxon>
        <taxon>Pentapetalae</taxon>
        <taxon>asterids</taxon>
        <taxon>campanulids</taxon>
        <taxon>Aquifoliales</taxon>
        <taxon>Aquifoliaceae</taxon>
        <taxon>Ilex</taxon>
    </lineage>
</organism>
<reference evidence="2 3" key="1">
    <citation type="submission" date="2024-02" db="EMBL/GenBank/DDBJ databases">
        <authorList>
            <person name="Vignale AGUSTIN F."/>
            <person name="Sosa J E."/>
            <person name="Modenutti C."/>
        </authorList>
    </citation>
    <scope>NUCLEOTIDE SEQUENCE [LARGE SCALE GENOMIC DNA]</scope>
</reference>
<gene>
    <name evidence="2" type="ORF">ILEXP_LOCUS28503</name>
</gene>
<evidence type="ECO:0000313" key="3">
    <source>
        <dbReference type="Proteomes" id="UP001642360"/>
    </source>
</evidence>
<evidence type="ECO:0000256" key="1">
    <source>
        <dbReference type="SAM" id="Coils"/>
    </source>
</evidence>
<proteinExistence type="predicted"/>
<keyword evidence="3" id="KW-1185">Reference proteome</keyword>
<dbReference type="EMBL" id="CAUOFW020003403">
    <property type="protein sequence ID" value="CAK9159795.1"/>
    <property type="molecule type" value="Genomic_DNA"/>
</dbReference>
<dbReference type="Proteomes" id="UP001642360">
    <property type="component" value="Unassembled WGS sequence"/>
</dbReference>
<keyword evidence="1" id="KW-0175">Coiled coil</keyword>
<protein>
    <submittedName>
        <fullName evidence="2">Uncharacterized protein</fullName>
    </submittedName>
</protein>
<comment type="caution">
    <text evidence="2">The sequence shown here is derived from an EMBL/GenBank/DDBJ whole genome shotgun (WGS) entry which is preliminary data.</text>
</comment>
<feature type="coiled-coil region" evidence="1">
    <location>
        <begin position="85"/>
        <end position="112"/>
    </location>
</feature>
<accession>A0ABC8SVE6</accession>
<dbReference type="AlphaFoldDB" id="A0ABC8SVE6"/>
<evidence type="ECO:0000313" key="2">
    <source>
        <dbReference type="EMBL" id="CAK9159795.1"/>
    </source>
</evidence>